<dbReference type="Proteomes" id="UP000523087">
    <property type="component" value="Unassembled WGS sequence"/>
</dbReference>
<reference evidence="1 2" key="1">
    <citation type="submission" date="2020-07" db="EMBL/GenBank/DDBJ databases">
        <title>Genomic Encyclopedia of Type Strains, Phase IV (KMG-IV): sequencing the most valuable type-strain genomes for metagenomic binning, comparative biology and taxonomic classification.</title>
        <authorList>
            <person name="Goeker M."/>
        </authorList>
    </citation>
    <scope>NUCLEOTIDE SEQUENCE [LARGE SCALE GENOMIC DNA]</scope>
    <source>
        <strain evidence="1 2">DSM 15730</strain>
    </source>
</reference>
<gene>
    <name evidence="1" type="ORF">HNR31_002819</name>
</gene>
<sequence>MIMIAQYLGEKQEAIEWLRNYDRQVTYTRNQLKKHVGEKMRLYRGTLYFDYSRTVMEVFYGDLDMRSAQSNNFIPFKQAISLHDLAKMNPDRLLVNVKNWKSIQNSSV</sequence>
<dbReference type="RefSeq" id="WP_220129541.1">
    <property type="nucleotide sequence ID" value="NZ_JACDUT010000009.1"/>
</dbReference>
<evidence type="ECO:0000313" key="2">
    <source>
        <dbReference type="Proteomes" id="UP000523087"/>
    </source>
</evidence>
<keyword evidence="2" id="KW-1185">Reference proteome</keyword>
<dbReference type="AlphaFoldDB" id="A0A7W0C0W0"/>
<comment type="caution">
    <text evidence="1">The sequence shown here is derived from an EMBL/GenBank/DDBJ whole genome shotgun (WGS) entry which is preliminary data.</text>
</comment>
<dbReference type="SUPFAM" id="SSF53807">
    <property type="entry name" value="Helical backbone' metal receptor"/>
    <property type="match status" value="1"/>
</dbReference>
<dbReference type="Gene3D" id="3.40.50.1980">
    <property type="entry name" value="Nitrogenase molybdenum iron protein domain"/>
    <property type="match status" value="1"/>
</dbReference>
<name>A0A7W0C0W0_9BACL</name>
<proteinExistence type="predicted"/>
<evidence type="ECO:0000313" key="1">
    <source>
        <dbReference type="EMBL" id="MBA2876024.1"/>
    </source>
</evidence>
<organism evidence="1 2">
    <name type="scientific">Thermaerobacillus caldiproteolyticus</name>
    <dbReference type="NCBI Taxonomy" id="247480"/>
    <lineage>
        <taxon>Bacteria</taxon>
        <taxon>Bacillati</taxon>
        <taxon>Bacillota</taxon>
        <taxon>Bacilli</taxon>
        <taxon>Bacillales</taxon>
        <taxon>Anoxybacillaceae</taxon>
        <taxon>Thermaerobacillus</taxon>
    </lineage>
</organism>
<dbReference type="EMBL" id="JACDUT010000009">
    <property type="protein sequence ID" value="MBA2876024.1"/>
    <property type="molecule type" value="Genomic_DNA"/>
</dbReference>
<protein>
    <submittedName>
        <fullName evidence="1">ABC-type Fe3+-hydroxamate transport system substrate-binding protein</fullName>
    </submittedName>
</protein>
<accession>A0A7W0C0W0</accession>